<dbReference type="GO" id="GO:0007162">
    <property type="term" value="P:negative regulation of cell adhesion"/>
    <property type="evidence" value="ECO:0007669"/>
    <property type="project" value="TreeGrafter"/>
</dbReference>
<protein>
    <recommendedName>
        <fullName evidence="12">Sema domain-containing protein</fullName>
    </recommendedName>
</protein>
<keyword evidence="14" id="KW-1185">Reference proteome</keyword>
<comment type="caution">
    <text evidence="11">Lacks conserved residue(s) required for the propagation of feature annotation.</text>
</comment>
<dbReference type="InterPro" id="IPR002909">
    <property type="entry name" value="IPT_dom"/>
</dbReference>
<evidence type="ECO:0000256" key="4">
    <source>
        <dbReference type="ARBA" id="ARBA00022729"/>
    </source>
</evidence>
<evidence type="ECO:0000256" key="5">
    <source>
        <dbReference type="ARBA" id="ARBA00022737"/>
    </source>
</evidence>
<evidence type="ECO:0000313" key="14">
    <source>
        <dbReference type="Proteomes" id="UP000728032"/>
    </source>
</evidence>
<dbReference type="InterPro" id="IPR031148">
    <property type="entry name" value="Plexin"/>
</dbReference>
<keyword evidence="3" id="KW-0812">Transmembrane</keyword>
<dbReference type="EMBL" id="OC950308">
    <property type="protein sequence ID" value="CAD7663969.1"/>
    <property type="molecule type" value="Genomic_DNA"/>
</dbReference>
<dbReference type="Pfam" id="PF01437">
    <property type="entry name" value="PSI"/>
    <property type="match status" value="1"/>
</dbReference>
<keyword evidence="9" id="KW-1015">Disulfide bond</keyword>
<dbReference type="Proteomes" id="UP000728032">
    <property type="component" value="Unassembled WGS sequence"/>
</dbReference>
<dbReference type="SMART" id="SM00429">
    <property type="entry name" value="IPT"/>
    <property type="match status" value="1"/>
</dbReference>
<dbReference type="GO" id="GO:0008360">
    <property type="term" value="P:regulation of cell shape"/>
    <property type="evidence" value="ECO:0007669"/>
    <property type="project" value="TreeGrafter"/>
</dbReference>
<organism evidence="13">
    <name type="scientific">Oppiella nova</name>
    <dbReference type="NCBI Taxonomy" id="334625"/>
    <lineage>
        <taxon>Eukaryota</taxon>
        <taxon>Metazoa</taxon>
        <taxon>Ecdysozoa</taxon>
        <taxon>Arthropoda</taxon>
        <taxon>Chelicerata</taxon>
        <taxon>Arachnida</taxon>
        <taxon>Acari</taxon>
        <taxon>Acariformes</taxon>
        <taxon>Sarcoptiformes</taxon>
        <taxon>Oribatida</taxon>
        <taxon>Brachypylina</taxon>
        <taxon>Oppioidea</taxon>
        <taxon>Oppiidae</taxon>
        <taxon>Oppiella</taxon>
    </lineage>
</organism>
<evidence type="ECO:0000256" key="6">
    <source>
        <dbReference type="ARBA" id="ARBA00022902"/>
    </source>
</evidence>
<dbReference type="SUPFAM" id="SSF81296">
    <property type="entry name" value="E set domains"/>
    <property type="match status" value="2"/>
</dbReference>
<evidence type="ECO:0000256" key="2">
    <source>
        <dbReference type="ARBA" id="ARBA00010297"/>
    </source>
</evidence>
<dbReference type="PROSITE" id="PS51004">
    <property type="entry name" value="SEMA"/>
    <property type="match status" value="1"/>
</dbReference>
<proteinExistence type="inferred from homology"/>
<dbReference type="InterPro" id="IPR036352">
    <property type="entry name" value="Semap_dom_sf"/>
</dbReference>
<evidence type="ECO:0000313" key="13">
    <source>
        <dbReference type="EMBL" id="CAD7663969.1"/>
    </source>
</evidence>
<comment type="subcellular location">
    <subcellularLocation>
        <location evidence="1">Membrane</location>
        <topology evidence="1">Single-pass membrane protein</topology>
    </subcellularLocation>
</comment>
<keyword evidence="4" id="KW-0732">Signal</keyword>
<evidence type="ECO:0000256" key="9">
    <source>
        <dbReference type="ARBA" id="ARBA00023157"/>
    </source>
</evidence>
<keyword evidence="5" id="KW-0677">Repeat</keyword>
<dbReference type="InterPro" id="IPR016201">
    <property type="entry name" value="PSI"/>
</dbReference>
<gene>
    <name evidence="13" type="ORF">ONB1V03_LOCUS20527</name>
</gene>
<keyword evidence="7" id="KW-1133">Transmembrane helix</keyword>
<evidence type="ECO:0000256" key="10">
    <source>
        <dbReference type="ARBA" id="ARBA00023180"/>
    </source>
</evidence>
<dbReference type="CDD" id="cd00603">
    <property type="entry name" value="IPT_PCSR"/>
    <property type="match status" value="1"/>
</dbReference>
<dbReference type="InterPro" id="IPR002165">
    <property type="entry name" value="Plexin_repeat"/>
</dbReference>
<dbReference type="SUPFAM" id="SSF103575">
    <property type="entry name" value="Plexin repeat"/>
    <property type="match status" value="1"/>
</dbReference>
<dbReference type="InterPro" id="IPR014756">
    <property type="entry name" value="Ig_E-set"/>
</dbReference>
<evidence type="ECO:0000256" key="3">
    <source>
        <dbReference type="ARBA" id="ARBA00022692"/>
    </source>
</evidence>
<sequence length="298" mass="32971">RPLDGLFLAAINGHVTSLAVDVHNRHTVAAVGTEEGLLSKVVLDERQESDKQILEYNMGSDSDDVTDRSIRPNPAFDNKRRDLYVLSGRRLIRVPFGSCRPHRTCDSCLTSNDPLACGWCGTYCAHRDECDHPLLFNQTVCPPVIYDFEPKSGPLRGGTVITITGNNLGQYRNSYENSNITVTVAETNCPVVEWTASRVTCQTQSVLKAVSGKVRVKVHDRFTQKIYDIEGEVQSDLEFKYLEPELRGVYPAFGPESGGTNITIVGQNLHIGSNRTVLLAGIQCKEFESNSTFLKCTS</sequence>
<dbReference type="InterPro" id="IPR015943">
    <property type="entry name" value="WD40/YVTN_repeat-like_dom_sf"/>
</dbReference>
<dbReference type="AlphaFoldDB" id="A0A7R9MQV2"/>
<keyword evidence="10" id="KW-0325">Glycoprotein</keyword>
<dbReference type="Pfam" id="PF01833">
    <property type="entry name" value="TIG"/>
    <property type="match status" value="2"/>
</dbReference>
<dbReference type="GO" id="GO:0007399">
    <property type="term" value="P:nervous system development"/>
    <property type="evidence" value="ECO:0007669"/>
    <property type="project" value="UniProtKB-KW"/>
</dbReference>
<name>A0A7R9MQV2_9ACAR</name>
<keyword evidence="8" id="KW-0472">Membrane</keyword>
<dbReference type="Gene3D" id="3.30.1680.10">
    <property type="entry name" value="ligand-binding face of the semaphorins, domain 2"/>
    <property type="match status" value="1"/>
</dbReference>
<dbReference type="PANTHER" id="PTHR22625">
    <property type="entry name" value="PLEXIN"/>
    <property type="match status" value="1"/>
</dbReference>
<dbReference type="SUPFAM" id="SSF101912">
    <property type="entry name" value="Sema domain"/>
    <property type="match status" value="1"/>
</dbReference>
<evidence type="ECO:0000256" key="8">
    <source>
        <dbReference type="ARBA" id="ARBA00023136"/>
    </source>
</evidence>
<evidence type="ECO:0000256" key="11">
    <source>
        <dbReference type="PROSITE-ProRule" id="PRU00352"/>
    </source>
</evidence>
<comment type="similarity">
    <text evidence="2">Belongs to the plexin family.</text>
</comment>
<dbReference type="GO" id="GO:0017154">
    <property type="term" value="F:semaphorin receptor activity"/>
    <property type="evidence" value="ECO:0007669"/>
    <property type="project" value="InterPro"/>
</dbReference>
<dbReference type="GO" id="GO:0050772">
    <property type="term" value="P:positive regulation of axonogenesis"/>
    <property type="evidence" value="ECO:0007669"/>
    <property type="project" value="TreeGrafter"/>
</dbReference>
<keyword evidence="6" id="KW-0524">Neurogenesis</keyword>
<evidence type="ECO:0000259" key="12">
    <source>
        <dbReference type="PROSITE" id="PS51004"/>
    </source>
</evidence>
<feature type="domain" description="Sema" evidence="12">
    <location>
        <begin position="1"/>
        <end position="96"/>
    </location>
</feature>
<evidence type="ECO:0000256" key="1">
    <source>
        <dbReference type="ARBA" id="ARBA00004167"/>
    </source>
</evidence>
<dbReference type="GO" id="GO:0030334">
    <property type="term" value="P:regulation of cell migration"/>
    <property type="evidence" value="ECO:0007669"/>
    <property type="project" value="TreeGrafter"/>
</dbReference>
<dbReference type="GO" id="GO:0002116">
    <property type="term" value="C:semaphorin receptor complex"/>
    <property type="evidence" value="ECO:0007669"/>
    <property type="project" value="TreeGrafter"/>
</dbReference>
<reference evidence="13" key="1">
    <citation type="submission" date="2020-11" db="EMBL/GenBank/DDBJ databases">
        <authorList>
            <person name="Tran Van P."/>
        </authorList>
    </citation>
    <scope>NUCLEOTIDE SEQUENCE</scope>
</reference>
<dbReference type="SMART" id="SM00423">
    <property type="entry name" value="PSI"/>
    <property type="match status" value="1"/>
</dbReference>
<feature type="non-terminal residue" evidence="13">
    <location>
        <position position="1"/>
    </location>
</feature>
<dbReference type="InterPro" id="IPR013783">
    <property type="entry name" value="Ig-like_fold"/>
</dbReference>
<dbReference type="Gene3D" id="2.60.40.10">
    <property type="entry name" value="Immunoglobulins"/>
    <property type="match status" value="2"/>
</dbReference>
<dbReference type="EMBL" id="CAJPVJ010035483">
    <property type="protein sequence ID" value="CAG2181106.1"/>
    <property type="molecule type" value="Genomic_DNA"/>
</dbReference>
<dbReference type="GO" id="GO:0005886">
    <property type="term" value="C:plasma membrane"/>
    <property type="evidence" value="ECO:0007669"/>
    <property type="project" value="TreeGrafter"/>
</dbReference>
<dbReference type="PANTHER" id="PTHR22625:SF44">
    <property type="entry name" value="PLEXIN-B"/>
    <property type="match status" value="1"/>
</dbReference>
<accession>A0A7R9MQV2</accession>
<evidence type="ECO:0000256" key="7">
    <source>
        <dbReference type="ARBA" id="ARBA00022989"/>
    </source>
</evidence>
<feature type="non-terminal residue" evidence="13">
    <location>
        <position position="298"/>
    </location>
</feature>
<dbReference type="OrthoDB" id="6417648at2759"/>
<dbReference type="InterPro" id="IPR001627">
    <property type="entry name" value="Semap_dom"/>
</dbReference>
<dbReference type="Gene3D" id="2.130.10.10">
    <property type="entry name" value="YVTN repeat-like/Quinoprotein amine dehydrogenase"/>
    <property type="match status" value="1"/>
</dbReference>